<protein>
    <submittedName>
        <fullName evidence="1">Uncharacterized protein</fullName>
    </submittedName>
</protein>
<gene>
    <name evidence="1" type="ORF">LMG22037_06639</name>
</gene>
<evidence type="ECO:0000313" key="1">
    <source>
        <dbReference type="EMBL" id="CAB3742845.1"/>
    </source>
</evidence>
<name>A0A6J5CSP1_9BURK</name>
<dbReference type="EMBL" id="CADIKB010000092">
    <property type="protein sequence ID" value="CAB3742845.1"/>
    <property type="molecule type" value="Genomic_DNA"/>
</dbReference>
<sequence>MASNQPAASAALRATFRLFANGERVLAQNVDGKLIDIGALETKADRYAVRLDVDPPELQPSHSVDAALRAVSSQMSFDYLDGLFTSEAPVDFHGDLFALPHVEWQLDEPLPRELTDGKPPHIF</sequence>
<accession>A0A6J5CSP1</accession>
<dbReference type="Proteomes" id="UP000494249">
    <property type="component" value="Unassembled WGS sequence"/>
</dbReference>
<proteinExistence type="predicted"/>
<dbReference type="AlphaFoldDB" id="A0A6J5CSP1"/>
<evidence type="ECO:0000313" key="2">
    <source>
        <dbReference type="Proteomes" id="UP000494249"/>
    </source>
</evidence>
<reference evidence="1 2" key="1">
    <citation type="submission" date="2020-04" db="EMBL/GenBank/DDBJ databases">
        <authorList>
            <person name="De Canck E."/>
        </authorList>
    </citation>
    <scope>NUCLEOTIDE SEQUENCE [LARGE SCALE GENOMIC DNA]</scope>
    <source>
        <strain evidence="1 2">LMG 22037</strain>
    </source>
</reference>
<dbReference type="RefSeq" id="WP_035484196.1">
    <property type="nucleotide sequence ID" value="NZ_CADFGL010000034.1"/>
</dbReference>
<organism evidence="1 2">
    <name type="scientific">Paraburkholderia phenoliruptrix</name>
    <dbReference type="NCBI Taxonomy" id="252970"/>
    <lineage>
        <taxon>Bacteria</taxon>
        <taxon>Pseudomonadati</taxon>
        <taxon>Pseudomonadota</taxon>
        <taxon>Betaproteobacteria</taxon>
        <taxon>Burkholderiales</taxon>
        <taxon>Burkholderiaceae</taxon>
        <taxon>Paraburkholderia</taxon>
    </lineage>
</organism>